<reference evidence="6 7" key="1">
    <citation type="journal article" date="2011" name="J. Bacteriol.">
        <title>Genome sequence of Chthoniobacter flavus Ellin428, an aerobic heterotrophic soil bacterium.</title>
        <authorList>
            <person name="Kant R."/>
            <person name="van Passel M.W."/>
            <person name="Palva A."/>
            <person name="Lucas S."/>
            <person name="Lapidus A."/>
            <person name="Glavina Del Rio T."/>
            <person name="Dalin E."/>
            <person name="Tice H."/>
            <person name="Bruce D."/>
            <person name="Goodwin L."/>
            <person name="Pitluck S."/>
            <person name="Larimer F.W."/>
            <person name="Land M.L."/>
            <person name="Hauser L."/>
            <person name="Sangwan P."/>
            <person name="de Vos W.M."/>
            <person name="Janssen P.H."/>
            <person name="Smidt H."/>
        </authorList>
    </citation>
    <scope>NUCLEOTIDE SEQUENCE [LARGE SCALE GENOMIC DNA]</scope>
    <source>
        <strain evidence="6 7">Ellin428</strain>
    </source>
</reference>
<name>B4CUL3_9BACT</name>
<feature type="transmembrane region" description="Helical" evidence="5">
    <location>
        <begin position="46"/>
        <end position="63"/>
    </location>
</feature>
<keyword evidence="3 5" id="KW-1133">Transmembrane helix</keyword>
<dbReference type="RefSeq" id="WP_006977703.1">
    <property type="nucleotide sequence ID" value="NZ_ABVL01000001.1"/>
</dbReference>
<evidence type="ECO:0000256" key="1">
    <source>
        <dbReference type="ARBA" id="ARBA00022475"/>
    </source>
</evidence>
<dbReference type="AlphaFoldDB" id="B4CUL3"/>
<keyword evidence="2 5" id="KW-0812">Transmembrane</keyword>
<dbReference type="InterPro" id="IPR012451">
    <property type="entry name" value="DUF1656"/>
</dbReference>
<gene>
    <name evidence="6" type="ORF">CfE428DRAFT_0376</name>
</gene>
<dbReference type="InParanoid" id="B4CUL3"/>
<proteinExistence type="predicted"/>
<keyword evidence="7" id="KW-1185">Reference proteome</keyword>
<evidence type="ECO:0000256" key="5">
    <source>
        <dbReference type="SAM" id="Phobius"/>
    </source>
</evidence>
<keyword evidence="4 5" id="KW-0472">Membrane</keyword>
<keyword evidence="1" id="KW-1003">Cell membrane</keyword>
<organism evidence="6 7">
    <name type="scientific">Chthoniobacter flavus Ellin428</name>
    <dbReference type="NCBI Taxonomy" id="497964"/>
    <lineage>
        <taxon>Bacteria</taxon>
        <taxon>Pseudomonadati</taxon>
        <taxon>Verrucomicrobiota</taxon>
        <taxon>Spartobacteria</taxon>
        <taxon>Chthoniobacterales</taxon>
        <taxon>Chthoniobacteraceae</taxon>
        <taxon>Chthoniobacter</taxon>
    </lineage>
</organism>
<sequence>MYKEFNFCGIFCAPFFVRLVIAWLLYLPLHWLGDRIQVQRWVWNRAVFETALFVILLSALVLYV</sequence>
<evidence type="ECO:0000256" key="4">
    <source>
        <dbReference type="ARBA" id="ARBA00023136"/>
    </source>
</evidence>
<dbReference type="Proteomes" id="UP000005824">
    <property type="component" value="Unassembled WGS sequence"/>
</dbReference>
<evidence type="ECO:0000256" key="3">
    <source>
        <dbReference type="ARBA" id="ARBA00022989"/>
    </source>
</evidence>
<evidence type="ECO:0008006" key="8">
    <source>
        <dbReference type="Google" id="ProtNLM"/>
    </source>
</evidence>
<dbReference type="STRING" id="497964.CfE428DRAFT_0376"/>
<dbReference type="Pfam" id="PF07869">
    <property type="entry name" value="DUF1656"/>
    <property type="match status" value="1"/>
</dbReference>
<protein>
    <recommendedName>
        <fullName evidence="8">DUF1656 domain-containing protein</fullName>
    </recommendedName>
</protein>
<evidence type="ECO:0000313" key="7">
    <source>
        <dbReference type="Proteomes" id="UP000005824"/>
    </source>
</evidence>
<accession>B4CUL3</accession>
<feature type="transmembrane region" description="Helical" evidence="5">
    <location>
        <begin position="7"/>
        <end position="26"/>
    </location>
</feature>
<dbReference type="EMBL" id="ABVL01000001">
    <property type="protein sequence ID" value="EDY22251.1"/>
    <property type="molecule type" value="Genomic_DNA"/>
</dbReference>
<evidence type="ECO:0000313" key="6">
    <source>
        <dbReference type="EMBL" id="EDY22251.1"/>
    </source>
</evidence>
<comment type="caution">
    <text evidence="6">The sequence shown here is derived from an EMBL/GenBank/DDBJ whole genome shotgun (WGS) entry which is preliminary data.</text>
</comment>
<evidence type="ECO:0000256" key="2">
    <source>
        <dbReference type="ARBA" id="ARBA00022692"/>
    </source>
</evidence>